<dbReference type="Gene3D" id="1.10.340.30">
    <property type="entry name" value="Hypothetical protein, domain 2"/>
    <property type="match status" value="1"/>
</dbReference>
<evidence type="ECO:0000256" key="1">
    <source>
        <dbReference type="ARBA" id="ARBA00000086"/>
    </source>
</evidence>
<dbReference type="CDD" id="cd00056">
    <property type="entry name" value="ENDO3c"/>
    <property type="match status" value="1"/>
</dbReference>
<gene>
    <name evidence="7" type="ORF">FLL46_03720</name>
</gene>
<dbReference type="GO" id="GO:0032131">
    <property type="term" value="F:alkylated DNA binding"/>
    <property type="evidence" value="ECO:0007669"/>
    <property type="project" value="TreeGrafter"/>
</dbReference>
<sequence>MTPKTLNKARRELLKCDYLGPVVKEHGKCVIDVEKSDPFDTLISSIISQQLSVKAAATIESRVRKLAGKQFRPTKLLKISSEDLRGCGLSTRKTEYVLGIADAVKRRKLNFKKLVDASDEEVTQKLVELRGVGQWTAEMFMIFSLGRMDVFSVLDVGLQRGMRILFGDEACDLQAMTTLAERWQPYRSVASWYLWKVVD</sequence>
<keyword evidence="4" id="KW-0227">DNA damage</keyword>
<evidence type="ECO:0000256" key="4">
    <source>
        <dbReference type="ARBA" id="ARBA00022763"/>
    </source>
</evidence>
<dbReference type="InterPro" id="IPR003265">
    <property type="entry name" value="HhH-GPD_domain"/>
</dbReference>
<accession>A0A545UIG2</accession>
<dbReference type="GO" id="GO:0006307">
    <property type="term" value="P:DNA alkylation repair"/>
    <property type="evidence" value="ECO:0007669"/>
    <property type="project" value="TreeGrafter"/>
</dbReference>
<keyword evidence="8" id="KW-1185">Reference proteome</keyword>
<reference evidence="7 8" key="1">
    <citation type="submission" date="2019-07" db="EMBL/GenBank/DDBJ databases">
        <title>Draft genome for Aliikangiella sp. M105.</title>
        <authorList>
            <person name="Wang G."/>
        </authorList>
    </citation>
    <scope>NUCLEOTIDE SEQUENCE [LARGE SCALE GENOMIC DNA]</scope>
    <source>
        <strain evidence="7 8">M105</strain>
    </source>
</reference>
<keyword evidence="5" id="KW-0234">DNA repair</keyword>
<dbReference type="EC" id="3.2.2.21" evidence="3"/>
<dbReference type="OrthoDB" id="9811249at2"/>
<dbReference type="PANTHER" id="PTHR43003:SF5">
    <property type="entry name" value="DNA-3-METHYLADENINE GLYCOSYLASE"/>
    <property type="match status" value="1"/>
</dbReference>
<dbReference type="GO" id="GO:0032993">
    <property type="term" value="C:protein-DNA complex"/>
    <property type="evidence" value="ECO:0007669"/>
    <property type="project" value="TreeGrafter"/>
</dbReference>
<proteinExistence type="inferred from homology"/>
<feature type="domain" description="HhH-GPD" evidence="6">
    <location>
        <begin position="47"/>
        <end position="199"/>
    </location>
</feature>
<dbReference type="GO" id="GO:0006285">
    <property type="term" value="P:base-excision repair, AP site formation"/>
    <property type="evidence" value="ECO:0007669"/>
    <property type="project" value="TreeGrafter"/>
</dbReference>
<dbReference type="EMBL" id="VIKS01000002">
    <property type="protein sequence ID" value="TQV89248.1"/>
    <property type="molecule type" value="Genomic_DNA"/>
</dbReference>
<protein>
    <recommendedName>
        <fullName evidence="3">DNA-3-methyladenine glycosylase II</fullName>
        <ecNumber evidence="3">3.2.2.21</ecNumber>
    </recommendedName>
</protein>
<evidence type="ECO:0000313" key="8">
    <source>
        <dbReference type="Proteomes" id="UP000315439"/>
    </source>
</evidence>
<dbReference type="Gene3D" id="1.10.1670.40">
    <property type="match status" value="1"/>
</dbReference>
<dbReference type="GO" id="GO:0008725">
    <property type="term" value="F:DNA-3-methyladenine glycosylase activity"/>
    <property type="evidence" value="ECO:0007669"/>
    <property type="project" value="TreeGrafter"/>
</dbReference>
<comment type="caution">
    <text evidence="7">The sequence shown here is derived from an EMBL/GenBank/DDBJ whole genome shotgun (WGS) entry which is preliminary data.</text>
</comment>
<dbReference type="SUPFAM" id="SSF48150">
    <property type="entry name" value="DNA-glycosylase"/>
    <property type="match status" value="1"/>
</dbReference>
<dbReference type="GO" id="GO:0043916">
    <property type="term" value="F:DNA-7-methylguanine glycosylase activity"/>
    <property type="evidence" value="ECO:0007669"/>
    <property type="project" value="TreeGrafter"/>
</dbReference>
<dbReference type="RefSeq" id="WP_142892098.1">
    <property type="nucleotide sequence ID" value="NZ_ML660161.1"/>
</dbReference>
<evidence type="ECO:0000313" key="7">
    <source>
        <dbReference type="EMBL" id="TQV89248.1"/>
    </source>
</evidence>
<comment type="catalytic activity">
    <reaction evidence="1">
        <text>Hydrolysis of alkylated DNA, releasing 3-methyladenine, 3-methylguanine, 7-methylguanine and 7-methyladenine.</text>
        <dbReference type="EC" id="3.2.2.21"/>
    </reaction>
</comment>
<dbReference type="Pfam" id="PF00730">
    <property type="entry name" value="HhH-GPD"/>
    <property type="match status" value="1"/>
</dbReference>
<dbReference type="AlphaFoldDB" id="A0A545UIG2"/>
<comment type="similarity">
    <text evidence="2">Belongs to the alkylbase DNA glycosidase AlkA family.</text>
</comment>
<organism evidence="7 8">
    <name type="scientific">Aliikangiella coralliicola</name>
    <dbReference type="NCBI Taxonomy" id="2592383"/>
    <lineage>
        <taxon>Bacteria</taxon>
        <taxon>Pseudomonadati</taxon>
        <taxon>Pseudomonadota</taxon>
        <taxon>Gammaproteobacteria</taxon>
        <taxon>Oceanospirillales</taxon>
        <taxon>Pleioneaceae</taxon>
        <taxon>Aliikangiella</taxon>
    </lineage>
</organism>
<name>A0A545UIG2_9GAMM</name>
<evidence type="ECO:0000256" key="5">
    <source>
        <dbReference type="ARBA" id="ARBA00023204"/>
    </source>
</evidence>
<evidence type="ECO:0000259" key="6">
    <source>
        <dbReference type="SMART" id="SM00478"/>
    </source>
</evidence>
<dbReference type="SMART" id="SM00478">
    <property type="entry name" value="ENDO3c"/>
    <property type="match status" value="1"/>
</dbReference>
<evidence type="ECO:0000256" key="2">
    <source>
        <dbReference type="ARBA" id="ARBA00010817"/>
    </source>
</evidence>
<evidence type="ECO:0000256" key="3">
    <source>
        <dbReference type="ARBA" id="ARBA00012000"/>
    </source>
</evidence>
<dbReference type="InterPro" id="IPR051912">
    <property type="entry name" value="Alkylbase_DNA_Glycosylase/TA"/>
</dbReference>
<dbReference type="Proteomes" id="UP000315439">
    <property type="component" value="Unassembled WGS sequence"/>
</dbReference>
<dbReference type="FunFam" id="1.10.340.30:FF:000004">
    <property type="entry name" value="DNA-3-methyladenine glycosylase II"/>
    <property type="match status" value="1"/>
</dbReference>
<dbReference type="PANTHER" id="PTHR43003">
    <property type="entry name" value="DNA-3-METHYLADENINE GLYCOSYLASE"/>
    <property type="match status" value="1"/>
</dbReference>
<dbReference type="InterPro" id="IPR011257">
    <property type="entry name" value="DNA_glycosylase"/>
</dbReference>